<feature type="compositionally biased region" description="Basic and acidic residues" evidence="1">
    <location>
        <begin position="120"/>
        <end position="134"/>
    </location>
</feature>
<accession>A0ABN3T9P3</accession>
<feature type="compositionally biased region" description="Basic and acidic residues" evidence="1">
    <location>
        <begin position="90"/>
        <end position="101"/>
    </location>
</feature>
<evidence type="ECO:0000256" key="1">
    <source>
        <dbReference type="SAM" id="MobiDB-lite"/>
    </source>
</evidence>
<organism evidence="2 3">
    <name type="scientific">Streptomyces violaceolatus</name>
    <dbReference type="NCBI Taxonomy" id="67378"/>
    <lineage>
        <taxon>Bacteria</taxon>
        <taxon>Bacillati</taxon>
        <taxon>Actinomycetota</taxon>
        <taxon>Actinomycetes</taxon>
        <taxon>Kitasatosporales</taxon>
        <taxon>Streptomycetaceae</taxon>
        <taxon>Streptomyces</taxon>
        <taxon>Streptomyces violaceoruber group</taxon>
    </lineage>
</organism>
<evidence type="ECO:0000313" key="2">
    <source>
        <dbReference type="EMBL" id="GAA2695657.1"/>
    </source>
</evidence>
<feature type="region of interest" description="Disordered" evidence="1">
    <location>
        <begin position="1"/>
        <end position="242"/>
    </location>
</feature>
<comment type="caution">
    <text evidence="2">The sequence shown here is derived from an EMBL/GenBank/DDBJ whole genome shotgun (WGS) entry which is preliminary data.</text>
</comment>
<name>A0ABN3T9P3_9ACTN</name>
<protein>
    <submittedName>
        <fullName evidence="2">Uncharacterized protein</fullName>
    </submittedName>
</protein>
<feature type="compositionally biased region" description="Basic and acidic residues" evidence="1">
    <location>
        <begin position="1"/>
        <end position="13"/>
    </location>
</feature>
<keyword evidence="3" id="KW-1185">Reference proteome</keyword>
<feature type="compositionally biased region" description="Polar residues" evidence="1">
    <location>
        <begin position="215"/>
        <end position="224"/>
    </location>
</feature>
<gene>
    <name evidence="2" type="ORF">GCM10010310_57510</name>
</gene>
<proteinExistence type="predicted"/>
<dbReference type="EMBL" id="BAAASK010000021">
    <property type="protein sequence ID" value="GAA2695657.1"/>
    <property type="molecule type" value="Genomic_DNA"/>
</dbReference>
<evidence type="ECO:0000313" key="3">
    <source>
        <dbReference type="Proteomes" id="UP001499989"/>
    </source>
</evidence>
<feature type="compositionally biased region" description="Basic residues" evidence="1">
    <location>
        <begin position="228"/>
        <end position="242"/>
    </location>
</feature>
<dbReference type="Proteomes" id="UP001499989">
    <property type="component" value="Unassembled WGS sequence"/>
</dbReference>
<reference evidence="2 3" key="1">
    <citation type="journal article" date="2019" name="Int. J. Syst. Evol. Microbiol.">
        <title>The Global Catalogue of Microorganisms (GCM) 10K type strain sequencing project: providing services to taxonomists for standard genome sequencing and annotation.</title>
        <authorList>
            <consortium name="The Broad Institute Genomics Platform"/>
            <consortium name="The Broad Institute Genome Sequencing Center for Infectious Disease"/>
            <person name="Wu L."/>
            <person name="Ma J."/>
        </authorList>
    </citation>
    <scope>NUCLEOTIDE SEQUENCE [LARGE SCALE GENOMIC DNA]</scope>
    <source>
        <strain evidence="2 3">JCM 4531</strain>
    </source>
</reference>
<feature type="compositionally biased region" description="Polar residues" evidence="1">
    <location>
        <begin position="74"/>
        <end position="89"/>
    </location>
</feature>
<sequence>MGIHRTSDDRLEKTGLNMPPRTRRDPNEPDPNDDSLPRYREIELPSYSEATGYDETQRDSEYTRALAEYLTPSWHPNAQQPNSDATGSDETQRNALLRELENEYYASPWDPNPSRTATELQRRDAFRRPADQAGRRRGIATEADYAPQGVPQNSFADAASEYQPSPPMARRQAGPPQAYYAPQGVPQNPFAEAASEYQPPRQPHQLEARRVSGDASRSAQQQSNRGPAPKKRGPTPKKRGPF</sequence>